<feature type="region of interest" description="Disordered" evidence="3">
    <location>
        <begin position="276"/>
        <end position="418"/>
    </location>
</feature>
<keyword evidence="7" id="KW-1185">Reference proteome</keyword>
<name>A0AAJ0F8T2_9PEZI</name>
<evidence type="ECO:0000259" key="4">
    <source>
        <dbReference type="PROSITE" id="PS50002"/>
    </source>
</evidence>
<dbReference type="Pfam" id="PF00018">
    <property type="entry name" value="SH3_1"/>
    <property type="match status" value="1"/>
</dbReference>
<gene>
    <name evidence="6" type="ORF">QBC47DRAFT_374284</name>
</gene>
<comment type="caution">
    <text evidence="6">The sequence shown here is derived from an EMBL/GenBank/DDBJ whole genome shotgun (WGS) entry which is preliminary data.</text>
</comment>
<dbReference type="Gene3D" id="2.30.30.40">
    <property type="entry name" value="SH3 Domains"/>
    <property type="match status" value="1"/>
</dbReference>
<dbReference type="EMBL" id="MU839829">
    <property type="protein sequence ID" value="KAK1758322.1"/>
    <property type="molecule type" value="Genomic_DNA"/>
</dbReference>
<feature type="domain" description="BAR" evidence="5">
    <location>
        <begin position="7"/>
        <end position="241"/>
    </location>
</feature>
<feature type="compositionally biased region" description="Basic and acidic residues" evidence="3">
    <location>
        <begin position="374"/>
        <end position="385"/>
    </location>
</feature>
<dbReference type="GO" id="GO:0006897">
    <property type="term" value="P:endocytosis"/>
    <property type="evidence" value="ECO:0007669"/>
    <property type="project" value="InterPro"/>
</dbReference>
<evidence type="ECO:0000259" key="5">
    <source>
        <dbReference type="PROSITE" id="PS51021"/>
    </source>
</evidence>
<dbReference type="AlphaFoldDB" id="A0AAJ0F8T2"/>
<evidence type="ECO:0000256" key="1">
    <source>
        <dbReference type="ARBA" id="ARBA00022443"/>
    </source>
</evidence>
<reference evidence="6" key="1">
    <citation type="submission" date="2023-06" db="EMBL/GenBank/DDBJ databases">
        <title>Genome-scale phylogeny and comparative genomics of the fungal order Sordariales.</title>
        <authorList>
            <consortium name="Lawrence Berkeley National Laboratory"/>
            <person name="Hensen N."/>
            <person name="Bonometti L."/>
            <person name="Westerberg I."/>
            <person name="Brannstrom I.O."/>
            <person name="Guillou S."/>
            <person name="Cros-Aarteil S."/>
            <person name="Calhoun S."/>
            <person name="Haridas S."/>
            <person name="Kuo A."/>
            <person name="Mondo S."/>
            <person name="Pangilinan J."/>
            <person name="Riley R."/>
            <person name="Labutti K."/>
            <person name="Andreopoulos B."/>
            <person name="Lipzen A."/>
            <person name="Chen C."/>
            <person name="Yanf M."/>
            <person name="Daum C."/>
            <person name="Ng V."/>
            <person name="Clum A."/>
            <person name="Steindorff A."/>
            <person name="Ohm R."/>
            <person name="Martin F."/>
            <person name="Silar P."/>
            <person name="Natvig D."/>
            <person name="Lalanne C."/>
            <person name="Gautier V."/>
            <person name="Ament-Velasquez S.L."/>
            <person name="Kruys A."/>
            <person name="Hutchinson M.I."/>
            <person name="Powell A.J."/>
            <person name="Barry K."/>
            <person name="Miller A.N."/>
            <person name="Grigoriev I.V."/>
            <person name="Debuchy R."/>
            <person name="Gladieux P."/>
            <person name="Thoren M.H."/>
            <person name="Johannesson H."/>
        </authorList>
    </citation>
    <scope>NUCLEOTIDE SEQUENCE</scope>
    <source>
        <strain evidence="6">PSN4</strain>
    </source>
</reference>
<dbReference type="PANTHER" id="PTHR47174">
    <property type="entry name" value="BRIDGING INTEGRATOR 3"/>
    <property type="match status" value="1"/>
</dbReference>
<dbReference type="PANTHER" id="PTHR47174:SF2">
    <property type="entry name" value="SH3 DOMAIN SIGNALLING PROTEIN (AFU_ORTHOLOGUE AFUA_5G07670)"/>
    <property type="match status" value="1"/>
</dbReference>
<accession>A0AAJ0F8T2</accession>
<organism evidence="6 7">
    <name type="scientific">Echria macrotheca</name>
    <dbReference type="NCBI Taxonomy" id="438768"/>
    <lineage>
        <taxon>Eukaryota</taxon>
        <taxon>Fungi</taxon>
        <taxon>Dikarya</taxon>
        <taxon>Ascomycota</taxon>
        <taxon>Pezizomycotina</taxon>
        <taxon>Sordariomycetes</taxon>
        <taxon>Sordariomycetidae</taxon>
        <taxon>Sordariales</taxon>
        <taxon>Schizotheciaceae</taxon>
        <taxon>Echria</taxon>
    </lineage>
</organism>
<dbReference type="Pfam" id="PF03114">
    <property type="entry name" value="BAR"/>
    <property type="match status" value="1"/>
</dbReference>
<dbReference type="PROSITE" id="PS50002">
    <property type="entry name" value="SH3"/>
    <property type="match status" value="1"/>
</dbReference>
<dbReference type="InterPro" id="IPR004148">
    <property type="entry name" value="BAR_dom"/>
</dbReference>
<dbReference type="GO" id="GO:1990528">
    <property type="term" value="C:Rvs161p-Rvs167p complex"/>
    <property type="evidence" value="ECO:0007669"/>
    <property type="project" value="TreeGrafter"/>
</dbReference>
<dbReference type="SUPFAM" id="SSF103657">
    <property type="entry name" value="BAR/IMD domain-like"/>
    <property type="match status" value="1"/>
</dbReference>
<feature type="compositionally biased region" description="Low complexity" evidence="3">
    <location>
        <begin position="288"/>
        <end position="309"/>
    </location>
</feature>
<dbReference type="GO" id="GO:0043332">
    <property type="term" value="C:mating projection tip"/>
    <property type="evidence" value="ECO:0007669"/>
    <property type="project" value="TreeGrafter"/>
</dbReference>
<protein>
    <submittedName>
        <fullName evidence="6">Protein hob1</fullName>
    </submittedName>
</protein>
<dbReference type="GO" id="GO:0031097">
    <property type="term" value="C:medial cortex"/>
    <property type="evidence" value="ECO:0007669"/>
    <property type="project" value="TreeGrafter"/>
</dbReference>
<dbReference type="GO" id="GO:0030479">
    <property type="term" value="C:actin cortical patch"/>
    <property type="evidence" value="ECO:0007669"/>
    <property type="project" value="TreeGrafter"/>
</dbReference>
<evidence type="ECO:0000256" key="3">
    <source>
        <dbReference type="SAM" id="MobiDB-lite"/>
    </source>
</evidence>
<dbReference type="GO" id="GO:0008289">
    <property type="term" value="F:lipid binding"/>
    <property type="evidence" value="ECO:0007669"/>
    <property type="project" value="TreeGrafter"/>
</dbReference>
<dbReference type="InterPro" id="IPR046982">
    <property type="entry name" value="BIN3/RVS161-like"/>
</dbReference>
<feature type="domain" description="SH3" evidence="4">
    <location>
        <begin position="417"/>
        <end position="476"/>
    </location>
</feature>
<dbReference type="FunFam" id="2.30.30.40:FF:000100">
    <property type="entry name" value="SH3 domain-containing YSC84-like protein 1"/>
    <property type="match status" value="1"/>
</dbReference>
<dbReference type="InterPro" id="IPR027267">
    <property type="entry name" value="AH/BAR_dom_sf"/>
</dbReference>
<dbReference type="GO" id="GO:0097320">
    <property type="term" value="P:plasma membrane tubulation"/>
    <property type="evidence" value="ECO:0007669"/>
    <property type="project" value="TreeGrafter"/>
</dbReference>
<dbReference type="Gene3D" id="1.20.1270.60">
    <property type="entry name" value="Arfaptin homology (AH) domain/BAR domain"/>
    <property type="match status" value="1"/>
</dbReference>
<dbReference type="CDD" id="cd07599">
    <property type="entry name" value="BAR_Rvs167p"/>
    <property type="match status" value="1"/>
</dbReference>
<dbReference type="PROSITE" id="PS51021">
    <property type="entry name" value="BAR"/>
    <property type="match status" value="1"/>
</dbReference>
<sequence>MQSMQKSFGRLLRKGPGDNAKVSMLLNEYEDADKVLAQILDNSRLWRDSWVALLHSQFQMVTEYEALYDPIVGASDGLGRDTAPTPQLLLERTFKLKEEYGDLKTELLAEVAVIEDKILKPASDARDCIAPIRKTIKKRENKRIDFEKVQEKSMKLQRKPGRSVKEDAALAKLEDEMSRAADEFAIADEHLRETLPPIITASFSLIPPLIANVVLIQNRLLGLYYTTLNTYCEQYGFPSPPPPMSDVVATWEAAYNSARKQIESISMIARGKGLHQPLNLDADPRKNSASSQPPRRSSSGLIPSSTSGPQPRTMRIPSSASLREQPPSSEPGPLTRRPDYLAPTDFTTATILGGAAVDRSRNDISPGPSPSSSKARDYFESRDRPSASSSIRGRSPAGYTPTDTGFVKKKPPPPPPKRAEWVVALYTFTGEGRGDLSFQEGDRIKVVKKTGTDQDWWVGELNGVQGTFPANYCKQA</sequence>
<dbReference type="InterPro" id="IPR001452">
    <property type="entry name" value="SH3_domain"/>
</dbReference>
<dbReference type="SUPFAM" id="SSF50044">
    <property type="entry name" value="SH3-domain"/>
    <property type="match status" value="1"/>
</dbReference>
<keyword evidence="1 2" id="KW-0728">SH3 domain</keyword>
<dbReference type="SMART" id="SM00326">
    <property type="entry name" value="SH3"/>
    <property type="match status" value="1"/>
</dbReference>
<proteinExistence type="predicted"/>
<dbReference type="GO" id="GO:0051666">
    <property type="term" value="P:actin cortical patch localization"/>
    <property type="evidence" value="ECO:0007669"/>
    <property type="project" value="InterPro"/>
</dbReference>
<dbReference type="InterPro" id="IPR036028">
    <property type="entry name" value="SH3-like_dom_sf"/>
</dbReference>
<dbReference type="PRINTS" id="PR00452">
    <property type="entry name" value="SH3DOMAIN"/>
</dbReference>
<dbReference type="Proteomes" id="UP001239445">
    <property type="component" value="Unassembled WGS sequence"/>
</dbReference>
<evidence type="ECO:0000256" key="2">
    <source>
        <dbReference type="PROSITE-ProRule" id="PRU00192"/>
    </source>
</evidence>
<evidence type="ECO:0000313" key="7">
    <source>
        <dbReference type="Proteomes" id="UP001239445"/>
    </source>
</evidence>
<evidence type="ECO:0000313" key="6">
    <source>
        <dbReference type="EMBL" id="KAK1758322.1"/>
    </source>
</evidence>